<sequence length="285" mass="33118">MLLQAYDLCDVMILRGQQPNIITYTILMNGYCLNNKVNEARNLFDMVIERGIVPDVWSYNILIKGYCKINRVDEAMNLRKNMFLKNIVLNIVTYNSLVDGLCKVGRISSAWEIVNEMHYCGQPFPDLNTYNILLDFVCNNQHLDETIALFKSLIFERNFVHTILISGYCKNKRFDEAVKPFQYMCSKNLDPNIETYNILLHALCDRQQLGMAIILLNQVVDDDICPNLYTYKILIHEDMLYATRYAIPKLHRFLLLTSNLLAFMPYAHRTSLCLLHSQPLPSRDA</sequence>
<feature type="repeat" description="PPR" evidence="3">
    <location>
        <begin position="55"/>
        <end position="89"/>
    </location>
</feature>
<dbReference type="InterPro" id="IPR051114">
    <property type="entry name" value="Mito_RNA_Proc_CCM1"/>
</dbReference>
<protein>
    <recommendedName>
        <fullName evidence="6">Pentatricopeptide repeat-containing protein</fullName>
    </recommendedName>
</protein>
<evidence type="ECO:0000256" key="3">
    <source>
        <dbReference type="PROSITE-ProRule" id="PRU00708"/>
    </source>
</evidence>
<dbReference type="AlphaFoldDB" id="A0A444Y5R5"/>
<dbReference type="Pfam" id="PF13041">
    <property type="entry name" value="PPR_2"/>
    <property type="match status" value="3"/>
</dbReference>
<dbReference type="GO" id="GO:0006396">
    <property type="term" value="P:RNA processing"/>
    <property type="evidence" value="ECO:0007669"/>
    <property type="project" value="TreeGrafter"/>
</dbReference>
<keyword evidence="2" id="KW-0677">Repeat</keyword>
<dbReference type="GO" id="GO:0003729">
    <property type="term" value="F:mRNA binding"/>
    <property type="evidence" value="ECO:0007669"/>
    <property type="project" value="TreeGrafter"/>
</dbReference>
<proteinExistence type="inferred from homology"/>
<dbReference type="Gene3D" id="1.25.40.10">
    <property type="entry name" value="Tetratricopeptide repeat domain"/>
    <property type="match status" value="3"/>
</dbReference>
<organism evidence="4 5">
    <name type="scientific">Arachis hypogaea</name>
    <name type="common">Peanut</name>
    <dbReference type="NCBI Taxonomy" id="3818"/>
    <lineage>
        <taxon>Eukaryota</taxon>
        <taxon>Viridiplantae</taxon>
        <taxon>Streptophyta</taxon>
        <taxon>Embryophyta</taxon>
        <taxon>Tracheophyta</taxon>
        <taxon>Spermatophyta</taxon>
        <taxon>Magnoliopsida</taxon>
        <taxon>eudicotyledons</taxon>
        <taxon>Gunneridae</taxon>
        <taxon>Pentapetalae</taxon>
        <taxon>rosids</taxon>
        <taxon>fabids</taxon>
        <taxon>Fabales</taxon>
        <taxon>Fabaceae</taxon>
        <taxon>Papilionoideae</taxon>
        <taxon>50 kb inversion clade</taxon>
        <taxon>dalbergioids sensu lato</taxon>
        <taxon>Dalbergieae</taxon>
        <taxon>Pterocarpus clade</taxon>
        <taxon>Arachis</taxon>
    </lineage>
</organism>
<dbReference type="EMBL" id="SDMP01000018">
    <property type="protein sequence ID" value="RYQ97243.1"/>
    <property type="molecule type" value="Genomic_DNA"/>
</dbReference>
<keyword evidence="5" id="KW-1185">Reference proteome</keyword>
<dbReference type="PANTHER" id="PTHR47934:SF28">
    <property type="entry name" value="OS04G0488500 PROTEIN"/>
    <property type="match status" value="1"/>
</dbReference>
<dbReference type="GO" id="GO:0005739">
    <property type="term" value="C:mitochondrion"/>
    <property type="evidence" value="ECO:0007669"/>
    <property type="project" value="TreeGrafter"/>
</dbReference>
<reference evidence="4 5" key="1">
    <citation type="submission" date="2019-01" db="EMBL/GenBank/DDBJ databases">
        <title>Sequencing of cultivated peanut Arachis hypogaea provides insights into genome evolution and oil improvement.</title>
        <authorList>
            <person name="Chen X."/>
        </authorList>
    </citation>
    <scope>NUCLEOTIDE SEQUENCE [LARGE SCALE GENOMIC DNA]</scope>
    <source>
        <strain evidence="5">cv. Fuhuasheng</strain>
        <tissue evidence="4">Leaves</tissue>
    </source>
</reference>
<feature type="repeat" description="PPR" evidence="3">
    <location>
        <begin position="192"/>
        <end position="226"/>
    </location>
</feature>
<evidence type="ECO:0008006" key="6">
    <source>
        <dbReference type="Google" id="ProtNLM"/>
    </source>
</evidence>
<dbReference type="PROSITE" id="PS51375">
    <property type="entry name" value="PPR"/>
    <property type="match status" value="5"/>
</dbReference>
<feature type="repeat" description="PPR" evidence="3">
    <location>
        <begin position="90"/>
        <end position="124"/>
    </location>
</feature>
<dbReference type="GO" id="GO:0007005">
    <property type="term" value="P:mitochondrion organization"/>
    <property type="evidence" value="ECO:0007669"/>
    <property type="project" value="TreeGrafter"/>
</dbReference>
<feature type="repeat" description="PPR" evidence="3">
    <location>
        <begin position="20"/>
        <end position="54"/>
    </location>
</feature>
<name>A0A444Y5R5_ARAHY</name>
<feature type="repeat" description="PPR" evidence="3">
    <location>
        <begin position="157"/>
        <end position="191"/>
    </location>
</feature>
<dbReference type="InterPro" id="IPR011990">
    <property type="entry name" value="TPR-like_helical_dom_sf"/>
</dbReference>
<dbReference type="PANTHER" id="PTHR47934">
    <property type="entry name" value="PENTATRICOPEPTIDE REPEAT-CONTAINING PROTEIN PET309, MITOCHONDRIAL"/>
    <property type="match status" value="1"/>
</dbReference>
<comment type="similarity">
    <text evidence="1">Belongs to the PPR family. P subfamily.</text>
</comment>
<comment type="caution">
    <text evidence="4">The sequence shown here is derived from an EMBL/GenBank/DDBJ whole genome shotgun (WGS) entry which is preliminary data.</text>
</comment>
<gene>
    <name evidence="4" type="ORF">Ahy_B08g093271</name>
</gene>
<dbReference type="InterPro" id="IPR002885">
    <property type="entry name" value="PPR_rpt"/>
</dbReference>
<dbReference type="Proteomes" id="UP000289738">
    <property type="component" value="Chromosome B08"/>
</dbReference>
<evidence type="ECO:0000313" key="4">
    <source>
        <dbReference type="EMBL" id="RYQ97243.1"/>
    </source>
</evidence>
<evidence type="ECO:0000313" key="5">
    <source>
        <dbReference type="Proteomes" id="UP000289738"/>
    </source>
</evidence>
<evidence type="ECO:0000256" key="1">
    <source>
        <dbReference type="ARBA" id="ARBA00007626"/>
    </source>
</evidence>
<dbReference type="NCBIfam" id="TIGR00756">
    <property type="entry name" value="PPR"/>
    <property type="match status" value="5"/>
</dbReference>
<evidence type="ECO:0000256" key="2">
    <source>
        <dbReference type="ARBA" id="ARBA00022737"/>
    </source>
</evidence>
<accession>A0A444Y5R5</accession>